<keyword evidence="2" id="KW-1185">Reference proteome</keyword>
<evidence type="ECO:0000313" key="1">
    <source>
        <dbReference type="EMBL" id="KAJ4970624.1"/>
    </source>
</evidence>
<dbReference type="AlphaFoldDB" id="A0A9Q0KHL6"/>
<accession>A0A9Q0KHL6</accession>
<proteinExistence type="predicted"/>
<gene>
    <name evidence="1" type="ORF">NE237_003723</name>
</gene>
<sequence length="120" mass="13265">MSRLVFNFFPTDVLPPQQLPVNGNKTQKQVVTQKVVPYEGTINYNFFPNDLLPPPQLPVAGDMTAETVDEAAPAQKKTVKFKGATLQTEQVHSHRDVSPVVLGSRRLTAFSASRDVPNTF</sequence>
<comment type="caution">
    <text evidence="1">The sequence shown here is derived from an EMBL/GenBank/DDBJ whole genome shotgun (WGS) entry which is preliminary data.</text>
</comment>
<dbReference type="Proteomes" id="UP001141806">
    <property type="component" value="Unassembled WGS sequence"/>
</dbReference>
<name>A0A9Q0KHL6_9MAGN</name>
<organism evidence="1 2">
    <name type="scientific">Protea cynaroides</name>
    <dbReference type="NCBI Taxonomy" id="273540"/>
    <lineage>
        <taxon>Eukaryota</taxon>
        <taxon>Viridiplantae</taxon>
        <taxon>Streptophyta</taxon>
        <taxon>Embryophyta</taxon>
        <taxon>Tracheophyta</taxon>
        <taxon>Spermatophyta</taxon>
        <taxon>Magnoliopsida</taxon>
        <taxon>Proteales</taxon>
        <taxon>Proteaceae</taxon>
        <taxon>Protea</taxon>
    </lineage>
</organism>
<evidence type="ECO:0000313" key="2">
    <source>
        <dbReference type="Proteomes" id="UP001141806"/>
    </source>
</evidence>
<dbReference type="EMBL" id="JAMYWD010000005">
    <property type="protein sequence ID" value="KAJ4970624.1"/>
    <property type="molecule type" value="Genomic_DNA"/>
</dbReference>
<reference evidence="1" key="1">
    <citation type="journal article" date="2023" name="Plant J.">
        <title>The genome of the king protea, Protea cynaroides.</title>
        <authorList>
            <person name="Chang J."/>
            <person name="Duong T.A."/>
            <person name="Schoeman C."/>
            <person name="Ma X."/>
            <person name="Roodt D."/>
            <person name="Barker N."/>
            <person name="Li Z."/>
            <person name="Van de Peer Y."/>
            <person name="Mizrachi E."/>
        </authorList>
    </citation>
    <scope>NUCLEOTIDE SEQUENCE</scope>
    <source>
        <tissue evidence="1">Young leaves</tissue>
    </source>
</reference>
<protein>
    <submittedName>
        <fullName evidence="1">Uncharacterized protein</fullName>
    </submittedName>
</protein>